<keyword evidence="1" id="KW-0430">Lectin</keyword>
<feature type="domain" description="Galectin" evidence="3">
    <location>
        <begin position="48"/>
        <end position="178"/>
    </location>
</feature>
<feature type="domain" description="Galectin" evidence="3">
    <location>
        <begin position="2393"/>
        <end position="2522"/>
    </location>
</feature>
<feature type="domain" description="Galectin" evidence="3">
    <location>
        <begin position="555"/>
        <end position="684"/>
    </location>
</feature>
<protein>
    <submittedName>
        <fullName evidence="5">Uncharacterized protein LOC124626084 isoform X1</fullName>
    </submittedName>
</protein>
<dbReference type="GeneID" id="124626084"/>
<feature type="domain" description="Galectin" evidence="3">
    <location>
        <begin position="1895"/>
        <end position="2024"/>
    </location>
</feature>
<feature type="domain" description="Galectin" evidence="3">
    <location>
        <begin position="1567"/>
        <end position="1696"/>
    </location>
</feature>
<reference evidence="4" key="1">
    <citation type="journal article" date="2016" name="Nat. Commun.">
        <title>The channel catfish genome sequence provides insights into the evolution of scale formation in teleosts.</title>
        <authorList>
            <person name="Liu Z."/>
            <person name="Liu S."/>
            <person name="Yao J."/>
            <person name="Bao L."/>
            <person name="Zhang J."/>
            <person name="Li Y."/>
            <person name="Jiang C."/>
            <person name="Sun L."/>
            <person name="Wang R."/>
            <person name="Zhang Y."/>
            <person name="Zhou T."/>
            <person name="Zeng Q."/>
            <person name="Fu Q."/>
            <person name="Gao S."/>
            <person name="Li N."/>
            <person name="Koren S."/>
            <person name="Jiang Y."/>
            <person name="Zimin A."/>
            <person name="Xu P."/>
            <person name="Phillippy A.M."/>
            <person name="Geng X."/>
            <person name="Song L."/>
            <person name="Sun F."/>
            <person name="Li C."/>
            <person name="Wang X."/>
            <person name="Chen A."/>
            <person name="Jin Y."/>
            <person name="Yuan Z."/>
            <person name="Yang Y."/>
            <person name="Tan S."/>
            <person name="Peatman E."/>
            <person name="Lu J."/>
            <person name="Qin Z."/>
            <person name="Dunham R."/>
            <person name="Li Z."/>
            <person name="Sonstegard T."/>
            <person name="Feng J."/>
            <person name="Danzmann R.G."/>
            <person name="Schroeder S."/>
            <person name="Scheffler B."/>
            <person name="Duke M.V."/>
            <person name="Ballard L."/>
            <person name="Kucuktas H."/>
            <person name="Kaltenboeck L."/>
            <person name="Liu H."/>
            <person name="Armbruster J."/>
            <person name="Xie Y."/>
            <person name="Kirby M.L."/>
            <person name="Tian Y."/>
            <person name="Flanagan M.E."/>
            <person name="Mu W."/>
            <person name="Waldbieser G.C."/>
        </authorList>
    </citation>
    <scope>NUCLEOTIDE SEQUENCE [LARGE SCALE GENOMIC DNA]</scope>
    <source>
        <strain evidence="4">SDA103</strain>
    </source>
</reference>
<evidence type="ECO:0000313" key="5">
    <source>
        <dbReference type="RefSeq" id="XP_053533825.1"/>
    </source>
</evidence>
<name>A0A9F7QVN3_ICTPU</name>
<reference evidence="5" key="2">
    <citation type="submission" date="2025-08" db="UniProtKB">
        <authorList>
            <consortium name="RefSeq"/>
        </authorList>
    </citation>
    <scope>IDENTIFICATION</scope>
    <source>
        <tissue evidence="5">Blood</tissue>
    </source>
</reference>
<dbReference type="PROSITE" id="PS51304">
    <property type="entry name" value="GALECTIN"/>
    <property type="match status" value="15"/>
</dbReference>
<feature type="domain" description="Galectin" evidence="3">
    <location>
        <begin position="393"/>
        <end position="522"/>
    </location>
</feature>
<gene>
    <name evidence="5" type="primary">LOC124626084</name>
</gene>
<keyword evidence="4" id="KW-1185">Reference proteome</keyword>
<keyword evidence="2" id="KW-0677">Repeat</keyword>
<feature type="domain" description="Galectin" evidence="3">
    <location>
        <begin position="221"/>
        <end position="350"/>
    </location>
</feature>
<sequence length="2531" mass="283031">MSCHASSGSQSFSIMEQSKVTPLGSTFTNTLFIPSEVSNPVIQPTLPYMGKIPGGLKPDKAVFIQGAVPANAKLFEINFHTGQSYSDGIAFHFNPRITVKYVYMNSLRNGKWEKDETVYDKPFPKGTSFSLLITIKSEGYEVYVNGLRYWLFQHRMPLEQVLTLGIRGDVFISSCGFIDNWSKTSLFAEQSKITGLGSSFLKMLPIPTELVNPVIQPTIPYTGPISGGTQPGMALFVQGTVNPAANQFRIDFKSGQNTNDDVLFIFNPRIGQYVYMNNFVNGIWQKEQLVCHKPFTRGATFSILIVINTECFEVYVNGMRHCTFTHRVYLGKVTTLYICGDACIHYFGFTYNWSRSPFFRDQLKITDKVTSVTSPLSIPSEIANAVIQPRIPHIGPITGQMRPGMALYVRGAVLADDSQFAIGFQNGQNYNADVAFIFNPRYDQYLYLNTYRNSIWEKEELVCDRPFIRGESFTVLVVIKSEGYEVYVNGKSRCMFKHRIPLVQVTAIGIWGGVSVHFYGFIENWSASSFFKDQSKLLVIPSELPNPIIQPKIPYIGALCGGIKPGMALYVEGMVPANGNQFSINFQAGQNNSDDVPLTFNPRIGHYIYLNSCRNGVWEKEQLAAEKPFMRGTAFNVLIFISSKGYEMYVNGWRHCTFTHRIPFDRVTTLHIWGDVSINFCGFTDNWRRSYTFRDQPKLTDVGRSFTSLLPVPSEISHPVIQPVLPYVSTIKGGIKPDMAVLFQGVLPAHAQGFEINFKTGESDVDDIAFHFNPRIGQYVYLNSFRNESWEKEECVSDKPFVKGSAFQIFIIIKTECYEVYINGIRHCMFKHRFPLEKVSLVNIRGDVSLPIFGFVDNWNTLNMSQSNTTVMGSLVSKHLSLPSAVSCPFIQPTLSYVSRIKGGIRPDMAVFFQGTIPINGKHFEINFKTGESDVDDIAFHFNPRIGQYVYLNSFRNGSWEKEDCVSDKPFTKGAGFYMFVVIKSDNYEVYVNGLRHCMFKHRIPLEKVSTLGICGDISKPIYGCIDNWSSSYLCLDQSRITGMGSTFSSLLANPSELSHLVIQPTPPYFAKIPGGLRQDMAVYFQGAVPAHAVSFEINLQTGWCPESDIAFQFNPRIGQFVYLNSSRNGCWEMEESASIKPFTKETSFNMFIVIKSEGYEVYVNGLFHCMFKHRLPLENVCTLSIYGDVSIPIYGFIDNWSNSSFITDQSKITSKGSQSLLPVPTEVSQSFIQPALPYVGLLTGGLKPDMALFFQGNIPAHANGFEINFKTGPCDGDDIAFHFNPRIGGYVYLNSFRNGSWDKTEPTPNIPFNKGTALNMFVVIKSEGYEVYVNGLIYCIFKHRIPLEKVSTLGIRGDVSLSICGLTDNWKTSSFCSGIGTSSATPVLKDVSYLISNPTLPYINGIPRVLKQDMAILFQGTVPVNAKSFEISLKTGLSDGGDIAFHFNPRIGQYVYLNSFRNGRWEKEETAPDKPFTKGAAFQILLVIKFEGYEVYVNDIRHCVFNHRIPLEKVSTLAICGDVSLPICGFIDDWKTSSFYSVIGASSPTPISKDISFSVSNPTLPYVGKIPGGIKQDVALFFQGTVPTDAKGFEINFKTGPSNGDDIAFQFNPRIGQYIYLNSFRNGRWEKEETAPDKPFIKGATFQMFIVTNFEGYEVYVNGLKHCIFKHRIPLEKVSALGIRGDVSLSICGLTDNWKTSSFCSGIGTSSTTPVLKDVSYLISNPTLPYINGIPRVLKQDMAILFQGTVPVDAKSFEISLKTGLSDGGDIAFHFNPRIGQYVYLNSFRNGRWEKEETAPDKPFTKGAAFQILLVIKFEGYEVYVNDIRHCVFNHRIPLEKVSTLAICGDVSLPICGFIDDWKTSSFYSVIGASSPTPISKDISFSVSNPTLPYVGKIPGGIKQDVALFFQGTVPTDAKGFEINFKTGPSNGDDIAFQFNPRIGQYIYLNSFRNGRWEKEETAPDKPFIKGATFQMFIVTNFEGYEVYVNGLKHCIFKHRIPLEKVSTLGIRGDVSLSICGLTDNWKTSSFCSGIGTSSATPVLKDVSYLISSPTLPYINGIPRVLKQDMAILFQGTVPVDAKSFEISLKTGLSDGGDIAFHFNPRIGQYVYLNSFRNGRWEKEETAPDKPFTKGAAFQILLVIKFEGYEVYVNDIRHCMFKHRIPLEKVSTLAICGDVSLPICGFIDDWKTSSFYSVIGASSPTPISKEISFSVSNPTLPYVGKIPGGIKQDVALLFQGTVPTDAKGFEINFKTGPSNGDDIAFQFSPRIGQYIYLNSFRNGRWEKEETAPDKPFIKGATFQMFIVTNFEGYEVYVNGLKHCIFKHRIPLEKVSTLAIRGDVSQIICGFIDNWSSSSFFMELKKDTGMKSITSNVITLDVSQSISNPAIPYIGTIPPVRKQDLAVLFQGTILKNAERFDINFQTGQGAHDDIAFHFNPRIGRYTALNSFRNGSWDKEESVLDKPFTKGSTFQIIVVFQSDRYEVYVNGLSHCTFKHRIPLEKVSTIAVCGEVTIQLISFIESWSSSISK</sequence>
<evidence type="ECO:0000313" key="4">
    <source>
        <dbReference type="Proteomes" id="UP000221080"/>
    </source>
</evidence>
<feature type="domain" description="Galectin" evidence="3">
    <location>
        <begin position="2059"/>
        <end position="2194"/>
    </location>
</feature>
<feature type="domain" description="Galectin" evidence="3">
    <location>
        <begin position="897"/>
        <end position="1034"/>
    </location>
</feature>
<dbReference type="RefSeq" id="XP_053533825.1">
    <property type="nucleotide sequence ID" value="XM_053677850.1"/>
</dbReference>
<dbReference type="GO" id="GO:0030246">
    <property type="term" value="F:carbohydrate binding"/>
    <property type="evidence" value="ECO:0007669"/>
    <property type="project" value="UniProtKB-KW"/>
</dbReference>
<feature type="domain" description="Galectin" evidence="3">
    <location>
        <begin position="1239"/>
        <end position="1368"/>
    </location>
</feature>
<feature type="domain" description="Galectin" evidence="3">
    <location>
        <begin position="727"/>
        <end position="856"/>
    </location>
</feature>
<dbReference type="FunFam" id="2.60.120.200:FF:000124">
    <property type="entry name" value="Galectin-4"/>
    <property type="match status" value="2"/>
</dbReference>
<dbReference type="SMART" id="SM00908">
    <property type="entry name" value="Gal-bind_lectin"/>
    <property type="match status" value="15"/>
</dbReference>
<feature type="domain" description="Galectin" evidence="3">
    <location>
        <begin position="1069"/>
        <end position="1200"/>
    </location>
</feature>
<dbReference type="SUPFAM" id="SSF49899">
    <property type="entry name" value="Concanavalin A-like lectins/glucanases"/>
    <property type="match status" value="15"/>
</dbReference>
<dbReference type="InterPro" id="IPR001079">
    <property type="entry name" value="Galectin_CRD"/>
</dbReference>
<accession>A0A9F7QVN3</accession>
<dbReference type="PANTHER" id="PTHR11346:SF32">
    <property type="entry name" value="GALECTIN-4"/>
    <property type="match status" value="1"/>
</dbReference>
<dbReference type="PANTHER" id="PTHR11346">
    <property type="entry name" value="GALECTIN"/>
    <property type="match status" value="1"/>
</dbReference>
<proteinExistence type="predicted"/>
<dbReference type="Proteomes" id="UP000221080">
    <property type="component" value="Chromosome 4"/>
</dbReference>
<organism evidence="4 5">
    <name type="scientific">Ictalurus punctatus</name>
    <name type="common">Channel catfish</name>
    <name type="synonym">Silurus punctatus</name>
    <dbReference type="NCBI Taxonomy" id="7998"/>
    <lineage>
        <taxon>Eukaryota</taxon>
        <taxon>Metazoa</taxon>
        <taxon>Chordata</taxon>
        <taxon>Craniata</taxon>
        <taxon>Vertebrata</taxon>
        <taxon>Euteleostomi</taxon>
        <taxon>Actinopterygii</taxon>
        <taxon>Neopterygii</taxon>
        <taxon>Teleostei</taxon>
        <taxon>Ostariophysi</taxon>
        <taxon>Siluriformes</taxon>
        <taxon>Ictaluridae</taxon>
        <taxon>Ictalurus</taxon>
    </lineage>
</organism>
<feature type="domain" description="Galectin" evidence="3">
    <location>
        <begin position="1731"/>
        <end position="1866"/>
    </location>
</feature>
<dbReference type="OrthoDB" id="6251307at2759"/>
<feature type="domain" description="Galectin" evidence="3">
    <location>
        <begin position="2223"/>
        <end position="2363"/>
    </location>
</feature>
<dbReference type="InterPro" id="IPR044156">
    <property type="entry name" value="Galectin-like"/>
</dbReference>
<evidence type="ECO:0000256" key="1">
    <source>
        <dbReference type="ARBA" id="ARBA00022734"/>
    </source>
</evidence>
<feature type="domain" description="Galectin" evidence="3">
    <location>
        <begin position="1403"/>
        <end position="1538"/>
    </location>
</feature>
<evidence type="ECO:0000256" key="2">
    <source>
        <dbReference type="ARBA" id="ARBA00022737"/>
    </source>
</evidence>
<dbReference type="InterPro" id="IPR013320">
    <property type="entry name" value="ConA-like_dom_sf"/>
</dbReference>
<evidence type="ECO:0000259" key="3">
    <source>
        <dbReference type="PROSITE" id="PS51304"/>
    </source>
</evidence>
<dbReference type="Pfam" id="PF00337">
    <property type="entry name" value="Gal-bind_lectin"/>
    <property type="match status" value="15"/>
</dbReference>
<dbReference type="Gene3D" id="2.60.120.200">
    <property type="match status" value="15"/>
</dbReference>
<dbReference type="SMART" id="SM00276">
    <property type="entry name" value="GLECT"/>
    <property type="match status" value="15"/>
</dbReference>
<dbReference type="CDD" id="cd00070">
    <property type="entry name" value="GLECT"/>
    <property type="match status" value="15"/>
</dbReference>